<dbReference type="InterPro" id="IPR001628">
    <property type="entry name" value="Znf_hrmn_rcpt"/>
</dbReference>
<feature type="region of interest" description="Disordered" evidence="11">
    <location>
        <begin position="877"/>
        <end position="897"/>
    </location>
</feature>
<feature type="domain" description="Nuclear receptor" evidence="13">
    <location>
        <begin position="317"/>
        <end position="430"/>
    </location>
</feature>
<dbReference type="PROSITE" id="PS00028">
    <property type="entry name" value="ZINC_FINGER_C2H2_1"/>
    <property type="match status" value="6"/>
</dbReference>
<reference evidence="14" key="1">
    <citation type="submission" date="2020-11" db="EMBL/GenBank/DDBJ databases">
        <authorList>
            <person name="Tran Van P."/>
        </authorList>
    </citation>
    <scope>NUCLEOTIDE SEQUENCE</scope>
</reference>
<dbReference type="Gene3D" id="3.30.160.60">
    <property type="entry name" value="Classic Zinc Finger"/>
    <property type="match status" value="4"/>
</dbReference>
<feature type="region of interest" description="Disordered" evidence="11">
    <location>
        <begin position="564"/>
        <end position="735"/>
    </location>
</feature>
<dbReference type="OrthoDB" id="6369905at2759"/>
<dbReference type="GO" id="GO:0008170">
    <property type="term" value="F:N-methyltransferase activity"/>
    <property type="evidence" value="ECO:0007669"/>
    <property type="project" value="UniProtKB-ARBA"/>
</dbReference>
<keyword evidence="6" id="KW-0805">Transcription regulation</keyword>
<evidence type="ECO:0000313" key="15">
    <source>
        <dbReference type="Proteomes" id="UP000677054"/>
    </source>
</evidence>
<dbReference type="SUPFAM" id="SSF57667">
    <property type="entry name" value="beta-beta-alpha zinc fingers"/>
    <property type="match status" value="2"/>
</dbReference>
<feature type="region of interest" description="Disordered" evidence="11">
    <location>
        <begin position="525"/>
        <end position="546"/>
    </location>
</feature>
<dbReference type="PROSITE" id="PS51030">
    <property type="entry name" value="NUCLEAR_REC_DBD_2"/>
    <property type="match status" value="1"/>
</dbReference>
<feature type="compositionally biased region" description="Polar residues" evidence="11">
    <location>
        <begin position="626"/>
        <end position="637"/>
    </location>
</feature>
<dbReference type="Gene3D" id="2.170.270.10">
    <property type="entry name" value="SET domain"/>
    <property type="match status" value="1"/>
</dbReference>
<evidence type="ECO:0000256" key="11">
    <source>
        <dbReference type="SAM" id="MobiDB-lite"/>
    </source>
</evidence>
<feature type="domain" description="C2H2-type" evidence="12">
    <location>
        <begin position="379"/>
        <end position="407"/>
    </location>
</feature>
<feature type="domain" description="C2H2-type" evidence="12">
    <location>
        <begin position="347"/>
        <end position="374"/>
    </location>
</feature>
<evidence type="ECO:0000256" key="10">
    <source>
        <dbReference type="PROSITE-ProRule" id="PRU00042"/>
    </source>
</evidence>
<organism evidence="14">
    <name type="scientific">Darwinula stevensoni</name>
    <dbReference type="NCBI Taxonomy" id="69355"/>
    <lineage>
        <taxon>Eukaryota</taxon>
        <taxon>Metazoa</taxon>
        <taxon>Ecdysozoa</taxon>
        <taxon>Arthropoda</taxon>
        <taxon>Crustacea</taxon>
        <taxon>Oligostraca</taxon>
        <taxon>Ostracoda</taxon>
        <taxon>Podocopa</taxon>
        <taxon>Podocopida</taxon>
        <taxon>Darwinulocopina</taxon>
        <taxon>Darwinuloidea</taxon>
        <taxon>Darwinulidae</taxon>
        <taxon>Darwinula</taxon>
    </lineage>
</organism>
<dbReference type="InterPro" id="IPR001214">
    <property type="entry name" value="SET_dom"/>
</dbReference>
<dbReference type="EMBL" id="LR899624">
    <property type="protein sequence ID" value="CAD7241187.1"/>
    <property type="molecule type" value="Genomic_DNA"/>
</dbReference>
<evidence type="ECO:0000256" key="2">
    <source>
        <dbReference type="ARBA" id="ARBA00022723"/>
    </source>
</evidence>
<keyword evidence="9" id="KW-0539">Nucleus</keyword>
<feature type="compositionally biased region" description="Polar residues" evidence="11">
    <location>
        <begin position="536"/>
        <end position="546"/>
    </location>
</feature>
<evidence type="ECO:0000256" key="5">
    <source>
        <dbReference type="ARBA" id="ARBA00022833"/>
    </source>
</evidence>
<dbReference type="Pfam" id="PF00096">
    <property type="entry name" value="zf-C2H2"/>
    <property type="match status" value="1"/>
</dbReference>
<feature type="compositionally biased region" description="Basic and acidic residues" evidence="11">
    <location>
        <begin position="31"/>
        <end position="40"/>
    </location>
</feature>
<evidence type="ECO:0000256" key="3">
    <source>
        <dbReference type="ARBA" id="ARBA00022737"/>
    </source>
</evidence>
<dbReference type="InterPro" id="IPR036236">
    <property type="entry name" value="Znf_C2H2_sf"/>
</dbReference>
<dbReference type="PANTHER" id="PTHR16515">
    <property type="entry name" value="PR DOMAIN ZINC FINGER PROTEIN"/>
    <property type="match status" value="1"/>
</dbReference>
<feature type="region of interest" description="Disordered" evidence="11">
    <location>
        <begin position="1"/>
        <end position="80"/>
    </location>
</feature>
<evidence type="ECO:0000256" key="9">
    <source>
        <dbReference type="ARBA" id="ARBA00023242"/>
    </source>
</evidence>
<feature type="domain" description="C2H2-type" evidence="12">
    <location>
        <begin position="318"/>
        <end position="346"/>
    </location>
</feature>
<dbReference type="PANTHER" id="PTHR16515:SF49">
    <property type="entry name" value="GASTRULA ZINC FINGER PROTEIN XLCGF49.1-LIKE-RELATED"/>
    <property type="match status" value="1"/>
</dbReference>
<feature type="domain" description="C2H2-type" evidence="12">
    <location>
        <begin position="471"/>
        <end position="501"/>
    </location>
</feature>
<comment type="subcellular location">
    <subcellularLocation>
        <location evidence="1">Nucleus</location>
    </subcellularLocation>
</comment>
<name>A0A7R8WZZ5_9CRUS</name>
<feature type="compositionally biased region" description="Polar residues" evidence="11">
    <location>
        <begin position="719"/>
        <end position="730"/>
    </location>
</feature>
<dbReference type="EMBL" id="CAJPEV010000107">
    <property type="protein sequence ID" value="CAG0880677.1"/>
    <property type="molecule type" value="Genomic_DNA"/>
</dbReference>
<dbReference type="InterPro" id="IPR046341">
    <property type="entry name" value="SET_dom_sf"/>
</dbReference>
<gene>
    <name evidence="14" type="ORF">DSTB1V02_LOCUS1187</name>
</gene>
<sequence length="1043" mass="117756">MRITETDEAEKSSGREEEEKDEKEYEDDEKDDAREDAKEDEKEDDGIEKDSPPSPPSDATKPKQCRDCDTRHASDPHTCPLYNPHLRILDTELPDPSVFPRDKDGLCYAEASLPKALRLQKLGEGEGVLHTVCVLAGTKLRKFTQLGPLLGERIQEADIREDFLMKHLWERRFDTSSSVRAFSTPTHIPPYPLPRPTPPQVFAETGKFYVSTGDPNKSNWVRYVRPAMTRSGKNLLGVVRDQELFFLTTKDIGEGEELRYWIEDPNSTPLKKKKLDKACKLRGSACGGCGMTFTYPLYYRLHISVFHDPEQPLNIRKYYCKVCGVAVLGKDNIMKHAAEMHHGRGAYQCQFCKKFFLRLSYLDIHRNYGCKENPQRTRPLCDFCGRKFCQPQKLKVHIKRMHSDMTEVLREFQCKHCLKLLGSRAALQRHMKEVHQRSLSIGVSCEQCGKTFQNKSNLKIHMLTHSGIKPFKCEAPSCESGFTTKQCLQFHYRKSHGYTEENMPPINRLIPYTFDAYSGGKIVDPARGKLPDQAAEDSTSKPSSTIDDYIAEYSEGAKLLTKASRKWVGEQEDPEDEDGDDEEDEEEEEEDETQNAASDVYAFNDEGARKDWQPEDEKKQTESENEPSSPCHPSSTAPGMESSSPRARAPSPIENQIPNQRNEAVTSTTQLSDENCTPESNPSPQMTSSQAEAQNLSVTSTQPSLANDNDQERVEELQRAQSQDPVNSAPLTPLNGLDMSYKVAEYHQDHEQAQHQQYQHREQTYHETRAVEMHHQIERKEMSLQSTDPQTSLAFSMDPRNFGGSDGTRGNTAATMSYPSYEEMPARPLSVQPTGSMTPTFQGMHATSTGYHHTFPRSDLPLHRYSEMARNGAASTYDLDSRPASHSMDLSTNRELPRPHSNFSYAHHADMLRHPSAYRLDSFGHSPHRSMDLSLSRDQGQYLHDTGRSNPMFGYHTSEAAAASRVMSPYTRGSHVGEMMSAHALTSHLDHVTRMTNQMAAPPPSPYQSYPVPPASPYHRAAPPAGNPPPASSTAYHHYSGYY</sequence>
<feature type="compositionally biased region" description="Acidic residues" evidence="11">
    <location>
        <begin position="570"/>
        <end position="593"/>
    </location>
</feature>
<feature type="compositionally biased region" description="Polar residues" evidence="11">
    <location>
        <begin position="653"/>
        <end position="708"/>
    </location>
</feature>
<keyword evidence="15" id="KW-1185">Reference proteome</keyword>
<dbReference type="GO" id="GO:0043565">
    <property type="term" value="F:sequence-specific DNA binding"/>
    <property type="evidence" value="ECO:0007669"/>
    <property type="project" value="InterPro"/>
</dbReference>
<evidence type="ECO:0000256" key="6">
    <source>
        <dbReference type="ARBA" id="ARBA00023015"/>
    </source>
</evidence>
<dbReference type="InterPro" id="IPR013087">
    <property type="entry name" value="Znf_C2H2_type"/>
</dbReference>
<keyword evidence="8" id="KW-0804">Transcription</keyword>
<feature type="domain" description="C2H2-type" evidence="12">
    <location>
        <begin position="412"/>
        <end position="440"/>
    </location>
</feature>
<dbReference type="GO" id="GO:0008757">
    <property type="term" value="F:S-adenosylmethionine-dependent methyltransferase activity"/>
    <property type="evidence" value="ECO:0007669"/>
    <property type="project" value="UniProtKB-ARBA"/>
</dbReference>
<feature type="compositionally biased region" description="Acidic residues" evidence="11">
    <location>
        <begin position="18"/>
        <end position="30"/>
    </location>
</feature>
<evidence type="ECO:0000256" key="4">
    <source>
        <dbReference type="ARBA" id="ARBA00022771"/>
    </source>
</evidence>
<dbReference type="GO" id="GO:0003700">
    <property type="term" value="F:DNA-binding transcription factor activity"/>
    <property type="evidence" value="ECO:0007669"/>
    <property type="project" value="InterPro"/>
</dbReference>
<keyword evidence="7" id="KW-0238">DNA-binding</keyword>
<dbReference type="GO" id="GO:0008276">
    <property type="term" value="F:protein methyltransferase activity"/>
    <property type="evidence" value="ECO:0007669"/>
    <property type="project" value="UniProtKB-ARBA"/>
</dbReference>
<feature type="compositionally biased region" description="Basic and acidic residues" evidence="11">
    <location>
        <begin position="60"/>
        <end position="75"/>
    </location>
</feature>
<dbReference type="Proteomes" id="UP000677054">
    <property type="component" value="Unassembled WGS sequence"/>
</dbReference>
<feature type="domain" description="C2H2-type" evidence="12">
    <location>
        <begin position="284"/>
        <end position="312"/>
    </location>
</feature>
<dbReference type="GO" id="GO:0008270">
    <property type="term" value="F:zinc ion binding"/>
    <property type="evidence" value="ECO:0007669"/>
    <property type="project" value="UniProtKB-KW"/>
</dbReference>
<keyword evidence="2" id="KW-0479">Metal-binding</keyword>
<evidence type="ECO:0000256" key="1">
    <source>
        <dbReference type="ARBA" id="ARBA00004123"/>
    </source>
</evidence>
<dbReference type="SMART" id="SM00355">
    <property type="entry name" value="ZnF_C2H2"/>
    <property type="match status" value="7"/>
</dbReference>
<dbReference type="AlphaFoldDB" id="A0A7R8WZZ5"/>
<evidence type="ECO:0000256" key="8">
    <source>
        <dbReference type="ARBA" id="ARBA00023163"/>
    </source>
</evidence>
<evidence type="ECO:0000313" key="14">
    <source>
        <dbReference type="EMBL" id="CAD7241187.1"/>
    </source>
</evidence>
<accession>A0A7R8WZZ5</accession>
<dbReference type="GO" id="GO:0005634">
    <property type="term" value="C:nucleus"/>
    <property type="evidence" value="ECO:0007669"/>
    <property type="project" value="UniProtKB-SubCell"/>
</dbReference>
<dbReference type="Pfam" id="PF21549">
    <property type="entry name" value="PRDM2_PR"/>
    <property type="match status" value="1"/>
</dbReference>
<protein>
    <submittedName>
        <fullName evidence="14">Uncharacterized protein</fullName>
    </submittedName>
</protein>
<evidence type="ECO:0000256" key="7">
    <source>
        <dbReference type="ARBA" id="ARBA00023125"/>
    </source>
</evidence>
<keyword evidence="3" id="KW-0677">Repeat</keyword>
<evidence type="ECO:0000259" key="13">
    <source>
        <dbReference type="PROSITE" id="PS51030"/>
    </source>
</evidence>
<feature type="compositionally biased region" description="Pro residues" evidence="11">
    <location>
        <begin position="1001"/>
        <end position="1016"/>
    </location>
</feature>
<keyword evidence="4 10" id="KW-0863">Zinc-finger</keyword>
<keyword evidence="5" id="KW-0862">Zinc</keyword>
<dbReference type="FunFam" id="3.30.160.60:FF:001636">
    <property type="entry name" value="CLUMA_CG004886, isoform A"/>
    <property type="match status" value="1"/>
</dbReference>
<feature type="domain" description="C2H2-type" evidence="12">
    <location>
        <begin position="443"/>
        <end position="470"/>
    </location>
</feature>
<dbReference type="PROSITE" id="PS50157">
    <property type="entry name" value="ZINC_FINGER_C2H2_2"/>
    <property type="match status" value="7"/>
</dbReference>
<feature type="compositionally biased region" description="Basic and acidic residues" evidence="11">
    <location>
        <begin position="606"/>
        <end position="622"/>
    </location>
</feature>
<dbReference type="InterPro" id="IPR050331">
    <property type="entry name" value="Zinc_finger"/>
</dbReference>
<evidence type="ECO:0000259" key="12">
    <source>
        <dbReference type="PROSITE" id="PS50157"/>
    </source>
</evidence>
<feature type="compositionally biased region" description="Low complexity" evidence="11">
    <location>
        <begin position="642"/>
        <end position="652"/>
    </location>
</feature>
<feature type="region of interest" description="Disordered" evidence="11">
    <location>
        <begin position="1000"/>
        <end position="1033"/>
    </location>
</feature>
<proteinExistence type="predicted"/>